<feature type="transmembrane region" description="Helical" evidence="5">
    <location>
        <begin position="12"/>
        <end position="44"/>
    </location>
</feature>
<evidence type="ECO:0000256" key="1">
    <source>
        <dbReference type="ARBA" id="ARBA00004141"/>
    </source>
</evidence>
<name>A0A1I7NX08_9HYPH</name>
<gene>
    <name evidence="6" type="ORF">SAMN04488557_4164</name>
</gene>
<feature type="transmembrane region" description="Helical" evidence="5">
    <location>
        <begin position="154"/>
        <end position="177"/>
    </location>
</feature>
<dbReference type="Proteomes" id="UP000199423">
    <property type="component" value="Unassembled WGS sequence"/>
</dbReference>
<dbReference type="InterPro" id="IPR002781">
    <property type="entry name" value="TM_pro_TauE-like"/>
</dbReference>
<keyword evidence="7" id="KW-1185">Reference proteome</keyword>
<evidence type="ECO:0000256" key="3">
    <source>
        <dbReference type="ARBA" id="ARBA00022989"/>
    </source>
</evidence>
<feature type="transmembrane region" description="Helical" evidence="5">
    <location>
        <begin position="119"/>
        <end position="134"/>
    </location>
</feature>
<evidence type="ECO:0000313" key="7">
    <source>
        <dbReference type="Proteomes" id="UP000199423"/>
    </source>
</evidence>
<keyword evidence="2 5" id="KW-0812">Transmembrane</keyword>
<dbReference type="OrthoDB" id="457670at2"/>
<evidence type="ECO:0000256" key="4">
    <source>
        <dbReference type="ARBA" id="ARBA00023136"/>
    </source>
</evidence>
<feature type="transmembrane region" description="Helical" evidence="5">
    <location>
        <begin position="56"/>
        <end position="74"/>
    </location>
</feature>
<comment type="similarity">
    <text evidence="5">Belongs to the 4-toluene sulfonate uptake permease (TSUP) (TC 2.A.102) family.</text>
</comment>
<dbReference type="STRING" id="51670.SAMN04488557_4164"/>
<keyword evidence="3 5" id="KW-1133">Transmembrane helix</keyword>
<feature type="transmembrane region" description="Helical" evidence="5">
    <location>
        <begin position="254"/>
        <end position="274"/>
    </location>
</feature>
<sequence>MLAAISTDHLIALLALLSVAGLLAGFLSGLLGIGGGGVLVPVLYEAFGVVGVPEDVRMHVTLGTTLGVIAPTVFRSFSAFRVRGTVDIEVVKRMGPWIVLGVIAGIVIAHYASSEALRWIWVVFGTALAAKMFLGRDDWQIAGKLPRPPWLEGAAGVIGLVSTLMGIGGATFTVPLLTLYGMPLLRAVGTATGIGTVIAVPGIAGYIISGWGEPNLPPLSLGYVNLGACVIAPLAVLTAPLGVKVAHGISKRTLELAFAVFISTVVARFLWTLLH</sequence>
<evidence type="ECO:0000256" key="5">
    <source>
        <dbReference type="RuleBase" id="RU363041"/>
    </source>
</evidence>
<evidence type="ECO:0000313" key="6">
    <source>
        <dbReference type="EMBL" id="SFV39138.1"/>
    </source>
</evidence>
<dbReference type="RefSeq" id="WP_092869661.1">
    <property type="nucleotide sequence ID" value="NZ_FPCH01000005.1"/>
</dbReference>
<proteinExistence type="inferred from homology"/>
<comment type="subcellular location">
    <subcellularLocation>
        <location evidence="5">Cell membrane</location>
        <topology evidence="5">Multi-pass membrane protein</topology>
    </subcellularLocation>
    <subcellularLocation>
        <location evidence="1">Membrane</location>
        <topology evidence="1">Multi-pass membrane protein</topology>
    </subcellularLocation>
</comment>
<dbReference type="PANTHER" id="PTHR43483">
    <property type="entry name" value="MEMBRANE TRANSPORTER PROTEIN HI_0806-RELATED"/>
    <property type="match status" value="1"/>
</dbReference>
<feature type="transmembrane region" description="Helical" evidence="5">
    <location>
        <begin position="94"/>
        <end position="112"/>
    </location>
</feature>
<protein>
    <recommendedName>
        <fullName evidence="5">Probable membrane transporter protein</fullName>
    </recommendedName>
</protein>
<evidence type="ECO:0000256" key="2">
    <source>
        <dbReference type="ARBA" id="ARBA00022692"/>
    </source>
</evidence>
<keyword evidence="5" id="KW-1003">Cell membrane</keyword>
<dbReference type="AlphaFoldDB" id="A0A1I7NX08"/>
<dbReference type="PANTHER" id="PTHR43483:SF3">
    <property type="entry name" value="MEMBRANE TRANSPORTER PROTEIN HI_0806-RELATED"/>
    <property type="match status" value="1"/>
</dbReference>
<reference evidence="7" key="1">
    <citation type="submission" date="2016-10" db="EMBL/GenBank/DDBJ databases">
        <authorList>
            <person name="Varghese N."/>
            <person name="Submissions S."/>
        </authorList>
    </citation>
    <scope>NUCLEOTIDE SEQUENCE [LARGE SCALE GENOMIC DNA]</scope>
    <source>
        <strain evidence="7">DSM 1565</strain>
    </source>
</reference>
<organism evidence="6 7">
    <name type="scientific">Hyphomicrobium facile</name>
    <dbReference type="NCBI Taxonomy" id="51670"/>
    <lineage>
        <taxon>Bacteria</taxon>
        <taxon>Pseudomonadati</taxon>
        <taxon>Pseudomonadota</taxon>
        <taxon>Alphaproteobacteria</taxon>
        <taxon>Hyphomicrobiales</taxon>
        <taxon>Hyphomicrobiaceae</taxon>
        <taxon>Hyphomicrobium</taxon>
    </lineage>
</organism>
<feature type="transmembrane region" description="Helical" evidence="5">
    <location>
        <begin position="184"/>
        <end position="208"/>
    </location>
</feature>
<feature type="transmembrane region" description="Helical" evidence="5">
    <location>
        <begin position="220"/>
        <end position="242"/>
    </location>
</feature>
<dbReference type="EMBL" id="FPCH01000005">
    <property type="protein sequence ID" value="SFV39138.1"/>
    <property type="molecule type" value="Genomic_DNA"/>
</dbReference>
<dbReference type="Pfam" id="PF01925">
    <property type="entry name" value="TauE"/>
    <property type="match status" value="1"/>
</dbReference>
<keyword evidence="4 5" id="KW-0472">Membrane</keyword>
<dbReference type="GO" id="GO:0005886">
    <property type="term" value="C:plasma membrane"/>
    <property type="evidence" value="ECO:0007669"/>
    <property type="project" value="UniProtKB-SubCell"/>
</dbReference>
<accession>A0A1I7NX08</accession>